<keyword evidence="1" id="KW-0732">Signal</keyword>
<evidence type="ECO:0000256" key="1">
    <source>
        <dbReference type="SAM" id="SignalP"/>
    </source>
</evidence>
<dbReference type="Gene3D" id="3.10.100.10">
    <property type="entry name" value="Mannose-Binding Protein A, subunit A"/>
    <property type="match status" value="1"/>
</dbReference>
<dbReference type="SUPFAM" id="SSF56436">
    <property type="entry name" value="C-type lectin-like"/>
    <property type="match status" value="1"/>
</dbReference>
<dbReference type="AlphaFoldDB" id="A0A3Q3VVU1"/>
<dbReference type="InterPro" id="IPR050801">
    <property type="entry name" value="Ca-Dep_Lectins_ImmuneDev"/>
</dbReference>
<evidence type="ECO:0000313" key="4">
    <source>
        <dbReference type="Proteomes" id="UP000261620"/>
    </source>
</evidence>
<dbReference type="InterPro" id="IPR016186">
    <property type="entry name" value="C-type_lectin-like/link_sf"/>
</dbReference>
<protein>
    <recommendedName>
        <fullName evidence="2">C-type lectin domain-containing protein</fullName>
    </recommendedName>
</protein>
<proteinExistence type="predicted"/>
<reference evidence="3" key="2">
    <citation type="submission" date="2025-09" db="UniProtKB">
        <authorList>
            <consortium name="Ensembl"/>
        </authorList>
    </citation>
    <scope>IDENTIFICATION</scope>
</reference>
<accession>A0A3Q3VVU1</accession>
<dbReference type="STRING" id="94237.ENSMMOP00000007056"/>
<name>A0A3Q3VVU1_MOLML</name>
<dbReference type="InterPro" id="IPR016187">
    <property type="entry name" value="CTDL_fold"/>
</dbReference>
<dbReference type="PANTHER" id="PTHR22801">
    <property type="entry name" value="LITHOSTATHINE"/>
    <property type="match status" value="1"/>
</dbReference>
<sequence>MCQTYVLPLILLTISCLSCTDDTTKVTASCPEYQRSFGGSCYEIVSLQLTFFSAQAWCEQRGGHLAFIPDEETYYFLQKHLDPRKDIWFGAAFLASKDLQYSTAVEGNYSRWVTSPQPGAACGHIVRDSGFQWEATVDCNKKLPFICQNGMYLTKA</sequence>
<organism evidence="3 4">
    <name type="scientific">Mola mola</name>
    <name type="common">Ocean sunfish</name>
    <name type="synonym">Tetraodon mola</name>
    <dbReference type="NCBI Taxonomy" id="94237"/>
    <lineage>
        <taxon>Eukaryota</taxon>
        <taxon>Metazoa</taxon>
        <taxon>Chordata</taxon>
        <taxon>Craniata</taxon>
        <taxon>Vertebrata</taxon>
        <taxon>Euteleostomi</taxon>
        <taxon>Actinopterygii</taxon>
        <taxon>Neopterygii</taxon>
        <taxon>Teleostei</taxon>
        <taxon>Neoteleostei</taxon>
        <taxon>Acanthomorphata</taxon>
        <taxon>Eupercaria</taxon>
        <taxon>Tetraodontiformes</taxon>
        <taxon>Molidae</taxon>
        <taxon>Mola</taxon>
    </lineage>
</organism>
<feature type="domain" description="C-type lectin" evidence="2">
    <location>
        <begin position="37"/>
        <end position="148"/>
    </location>
</feature>
<dbReference type="PROSITE" id="PS50041">
    <property type="entry name" value="C_TYPE_LECTIN_2"/>
    <property type="match status" value="1"/>
</dbReference>
<keyword evidence="4" id="KW-1185">Reference proteome</keyword>
<dbReference type="SMART" id="SM00034">
    <property type="entry name" value="CLECT"/>
    <property type="match status" value="1"/>
</dbReference>
<dbReference type="CDD" id="cd00037">
    <property type="entry name" value="CLECT"/>
    <property type="match status" value="1"/>
</dbReference>
<feature type="chain" id="PRO_5018615719" description="C-type lectin domain-containing protein" evidence="1">
    <location>
        <begin position="20"/>
        <end position="156"/>
    </location>
</feature>
<reference evidence="3" key="1">
    <citation type="submission" date="2025-08" db="UniProtKB">
        <authorList>
            <consortium name="Ensembl"/>
        </authorList>
    </citation>
    <scope>IDENTIFICATION</scope>
</reference>
<feature type="signal peptide" evidence="1">
    <location>
        <begin position="1"/>
        <end position="19"/>
    </location>
</feature>
<dbReference type="Pfam" id="PF00059">
    <property type="entry name" value="Lectin_C"/>
    <property type="match status" value="1"/>
</dbReference>
<dbReference type="InterPro" id="IPR001304">
    <property type="entry name" value="C-type_lectin-like"/>
</dbReference>
<dbReference type="PANTHER" id="PTHR22801:SF63">
    <property type="entry name" value="C-TYPE LECTIN DOMAIN-CONTAINING PROTEIN"/>
    <property type="match status" value="1"/>
</dbReference>
<evidence type="ECO:0000259" key="2">
    <source>
        <dbReference type="PROSITE" id="PS50041"/>
    </source>
</evidence>
<dbReference type="Proteomes" id="UP000261620">
    <property type="component" value="Unplaced"/>
</dbReference>
<dbReference type="Ensembl" id="ENSMMOT00000007190.1">
    <property type="protein sequence ID" value="ENSMMOP00000007056.1"/>
    <property type="gene ID" value="ENSMMOG00000005486.1"/>
</dbReference>
<evidence type="ECO:0000313" key="3">
    <source>
        <dbReference type="Ensembl" id="ENSMMOP00000007056.1"/>
    </source>
</evidence>